<dbReference type="Proteomes" id="UP000184330">
    <property type="component" value="Unassembled WGS sequence"/>
</dbReference>
<dbReference type="PANTHER" id="PTHR16861">
    <property type="entry name" value="GLYCOPROTEIN 38"/>
    <property type="match status" value="1"/>
</dbReference>
<keyword evidence="2" id="KW-0472">Membrane</keyword>
<evidence type="ECO:0000313" key="5">
    <source>
        <dbReference type="Proteomes" id="UP000184330"/>
    </source>
</evidence>
<keyword evidence="3" id="KW-0732">Signal</keyword>
<feature type="compositionally biased region" description="Basic and acidic residues" evidence="1">
    <location>
        <begin position="373"/>
        <end position="382"/>
    </location>
</feature>
<feature type="compositionally biased region" description="Basic and acidic residues" evidence="1">
    <location>
        <begin position="304"/>
        <end position="315"/>
    </location>
</feature>
<proteinExistence type="predicted"/>
<feature type="transmembrane region" description="Helical" evidence="2">
    <location>
        <begin position="318"/>
        <end position="337"/>
    </location>
</feature>
<feature type="chain" id="PRO_5012250759" description="Mid2 domain-containing protein" evidence="3">
    <location>
        <begin position="27"/>
        <end position="392"/>
    </location>
</feature>
<dbReference type="AlphaFoldDB" id="A0A1L7X7C6"/>
<dbReference type="EMBL" id="FJOG01000017">
    <property type="protein sequence ID" value="CZR60912.1"/>
    <property type="molecule type" value="Genomic_DNA"/>
</dbReference>
<feature type="region of interest" description="Disordered" evidence="1">
    <location>
        <begin position="277"/>
        <end position="318"/>
    </location>
</feature>
<keyword evidence="2" id="KW-0812">Transmembrane</keyword>
<keyword evidence="5" id="KW-1185">Reference proteome</keyword>
<accession>A0A1L7X7C6</accession>
<feature type="transmembrane region" description="Helical" evidence="2">
    <location>
        <begin position="225"/>
        <end position="258"/>
    </location>
</feature>
<name>A0A1L7X7C6_9HELO</name>
<protein>
    <recommendedName>
        <fullName evidence="6">Mid2 domain-containing protein</fullName>
    </recommendedName>
</protein>
<keyword evidence="2" id="KW-1133">Transmembrane helix</keyword>
<evidence type="ECO:0000256" key="3">
    <source>
        <dbReference type="SAM" id="SignalP"/>
    </source>
</evidence>
<evidence type="ECO:0000313" key="4">
    <source>
        <dbReference type="EMBL" id="CZR60912.1"/>
    </source>
</evidence>
<dbReference type="PANTHER" id="PTHR16861:SF10">
    <property type="entry name" value="MID2 DOMAIN-CONTAINING PROTEIN"/>
    <property type="match status" value="1"/>
</dbReference>
<dbReference type="OrthoDB" id="5425848at2759"/>
<feature type="compositionally biased region" description="Low complexity" evidence="1">
    <location>
        <begin position="347"/>
        <end position="372"/>
    </location>
</feature>
<reference evidence="4 5" key="1">
    <citation type="submission" date="2016-03" db="EMBL/GenBank/DDBJ databases">
        <authorList>
            <person name="Ploux O."/>
        </authorList>
    </citation>
    <scope>NUCLEOTIDE SEQUENCE [LARGE SCALE GENOMIC DNA]</scope>
    <source>
        <strain evidence="4 5">UAMH 11012</strain>
    </source>
</reference>
<organism evidence="4 5">
    <name type="scientific">Phialocephala subalpina</name>
    <dbReference type="NCBI Taxonomy" id="576137"/>
    <lineage>
        <taxon>Eukaryota</taxon>
        <taxon>Fungi</taxon>
        <taxon>Dikarya</taxon>
        <taxon>Ascomycota</taxon>
        <taxon>Pezizomycotina</taxon>
        <taxon>Leotiomycetes</taxon>
        <taxon>Helotiales</taxon>
        <taxon>Mollisiaceae</taxon>
        <taxon>Phialocephala</taxon>
        <taxon>Phialocephala fortinii species complex</taxon>
    </lineage>
</organism>
<feature type="signal peptide" evidence="3">
    <location>
        <begin position="1"/>
        <end position="26"/>
    </location>
</feature>
<evidence type="ECO:0008006" key="6">
    <source>
        <dbReference type="Google" id="ProtNLM"/>
    </source>
</evidence>
<evidence type="ECO:0000256" key="2">
    <source>
        <dbReference type="SAM" id="Phobius"/>
    </source>
</evidence>
<evidence type="ECO:0000256" key="1">
    <source>
        <dbReference type="SAM" id="MobiDB-lite"/>
    </source>
</evidence>
<dbReference type="STRING" id="576137.A0A1L7X7C6"/>
<feature type="region of interest" description="Disordered" evidence="1">
    <location>
        <begin position="341"/>
        <end position="392"/>
    </location>
</feature>
<sequence>MRLSQTPPSLLSLLLVALSQINTVTAGPFPKDPLHDLLGLGWLQPRDCASYCGAQNQYCCTAGQACYTNAANVAYCSAGAAVSGYGVYTTTWTETDLVTRTSTYSSYYQVATTTQVWSSAGTYTAAPAICTTSLGESSCGTICCAENQRCAVAGSCTAYTSTYVATSTYSAPLRPTSGGVSTQTSVISATTTAPFIPPATASGTTLPITPSNGGGGLSAGAIAGIVIGTIAGVILLLLICFCCIVKAGFDGLLALFGLGSKRRDRRDRTERVEVVERYSRHGSGTASRRDQHTGWFGGGSRPARVTESRRTEKKSSGFGGLGMVGAGLLGMAAILGLKRREDRKAKSSAARSDISSSYYTDSYTGTSASSASSDRRTRESRGTRVSRHTSRR</sequence>
<gene>
    <name evidence="4" type="ORF">PAC_10808</name>
</gene>